<dbReference type="InterPro" id="IPR012337">
    <property type="entry name" value="RNaseH-like_sf"/>
</dbReference>
<dbReference type="GO" id="GO:0003676">
    <property type="term" value="F:nucleic acid binding"/>
    <property type="evidence" value="ECO:0007669"/>
    <property type="project" value="InterPro"/>
</dbReference>
<accession>A0A6A6VIZ5</accession>
<feature type="region of interest" description="Disordered" evidence="7">
    <location>
        <begin position="1"/>
        <end position="23"/>
    </location>
</feature>
<evidence type="ECO:0000256" key="2">
    <source>
        <dbReference type="ARBA" id="ARBA00006357"/>
    </source>
</evidence>
<sequence>MNGQPGSPDDGCKKRRVQEPEQYPAIMYSRNHPPRSQVKLSDLQGLLLNILADGAAPQWLSVRRRSAIEHAVVVLVPGLELGMFNGEVPFASLREGGESGASEEKKRDKPRQITMSDPSEYYPKELSQETLPEPLKPLAEIFTHVWPVVGTAEFRGKGNHRQYFRLHSALQSMLTAPIPRSQAPKPFVNKRTPITKFFASLEQQMENNFVIHPAWFTTPEAKESHRQQREAAGQTADHGWVDTVVDRIEDGDVPEQDIQQGSLTVGRKVIAVDCEMCLSEEDKYVLTRISLVDWDGETILDELIKPDVPIKDYLTKWSGITEAMLKDVTTSLSDIQKRLLEIFTPHTVLVGHSLESDLTAMKMTHPFLVDTSILYPHPGGASCKQKLRIITEKHLARSIQGQSKGHDSVEDALACIDLVKKKCEYGPEYGTGANTRESIFKKLERAGRRSAVVDWGYPDRGYGSQAEIAMGCKSDQDVVDSIRSVMGGKAFGKSGEPEKADLVWARLRELELRRNWWDVSGSDDVEAIRLDILKQLGRDPKNETEPTAEDLGEAVKKTVDDIAAIYSSLPERTAFMIYSGNGDPREVRRLQAMRAQHNKEASHKDWDDRSVKWTGAEDDALSDACKKAVQGIALMVVK</sequence>
<gene>
    <name evidence="9" type="ORF">M011DRAFT_506707</name>
</gene>
<keyword evidence="5" id="KW-0269">Exonuclease</keyword>
<evidence type="ECO:0000256" key="5">
    <source>
        <dbReference type="ARBA" id="ARBA00022839"/>
    </source>
</evidence>
<dbReference type="InterPro" id="IPR036397">
    <property type="entry name" value="RNaseH_sf"/>
</dbReference>
<feature type="compositionally biased region" description="Basic and acidic residues" evidence="7">
    <location>
        <begin position="102"/>
        <end position="111"/>
    </location>
</feature>
<dbReference type="SUPFAM" id="SSF53098">
    <property type="entry name" value="Ribonuclease H-like"/>
    <property type="match status" value="1"/>
</dbReference>
<dbReference type="GO" id="GO:0004527">
    <property type="term" value="F:exonuclease activity"/>
    <property type="evidence" value="ECO:0007669"/>
    <property type="project" value="UniProtKB-KW"/>
</dbReference>
<evidence type="ECO:0000313" key="10">
    <source>
        <dbReference type="Proteomes" id="UP000799440"/>
    </source>
</evidence>
<evidence type="ECO:0000256" key="6">
    <source>
        <dbReference type="ARBA" id="ARBA00023242"/>
    </source>
</evidence>
<dbReference type="EMBL" id="MU006563">
    <property type="protein sequence ID" value="KAF2750565.1"/>
    <property type="molecule type" value="Genomic_DNA"/>
</dbReference>
<comment type="similarity">
    <text evidence="2">Belongs to the REXO1/REXO3 family.</text>
</comment>
<dbReference type="FunFam" id="3.30.420.10:FF:000019">
    <property type="entry name" value="RNA exonuclease NEF-sp"/>
    <property type="match status" value="1"/>
</dbReference>
<proteinExistence type="inferred from homology"/>
<dbReference type="AlphaFoldDB" id="A0A6A6VIZ5"/>
<keyword evidence="3" id="KW-0540">Nuclease</keyword>
<keyword evidence="6" id="KW-0539">Nucleus</keyword>
<dbReference type="Pfam" id="PF00929">
    <property type="entry name" value="RNase_T"/>
    <property type="match status" value="1"/>
</dbReference>
<organism evidence="9 10">
    <name type="scientific">Sporormia fimetaria CBS 119925</name>
    <dbReference type="NCBI Taxonomy" id="1340428"/>
    <lineage>
        <taxon>Eukaryota</taxon>
        <taxon>Fungi</taxon>
        <taxon>Dikarya</taxon>
        <taxon>Ascomycota</taxon>
        <taxon>Pezizomycotina</taxon>
        <taxon>Dothideomycetes</taxon>
        <taxon>Pleosporomycetidae</taxon>
        <taxon>Pleosporales</taxon>
        <taxon>Sporormiaceae</taxon>
        <taxon>Sporormia</taxon>
    </lineage>
</organism>
<feature type="domain" description="Exonuclease" evidence="8">
    <location>
        <begin position="268"/>
        <end position="428"/>
    </location>
</feature>
<dbReference type="PANTHER" id="PTHR12801:SF115">
    <property type="entry name" value="FI18136P1-RELATED"/>
    <property type="match status" value="1"/>
</dbReference>
<dbReference type="CDD" id="cd06145">
    <property type="entry name" value="REX1_like"/>
    <property type="match status" value="1"/>
</dbReference>
<evidence type="ECO:0000313" key="9">
    <source>
        <dbReference type="EMBL" id="KAF2750565.1"/>
    </source>
</evidence>
<dbReference type="SMART" id="SM00479">
    <property type="entry name" value="EXOIII"/>
    <property type="match status" value="1"/>
</dbReference>
<dbReference type="InterPro" id="IPR034922">
    <property type="entry name" value="REX1-like_exo"/>
</dbReference>
<protein>
    <recommendedName>
        <fullName evidence="8">Exonuclease domain-containing protein</fullName>
    </recommendedName>
</protein>
<dbReference type="Proteomes" id="UP000799440">
    <property type="component" value="Unassembled WGS sequence"/>
</dbReference>
<comment type="subcellular location">
    <subcellularLocation>
        <location evidence="1">Nucleus</location>
    </subcellularLocation>
</comment>
<evidence type="ECO:0000256" key="4">
    <source>
        <dbReference type="ARBA" id="ARBA00022801"/>
    </source>
</evidence>
<keyword evidence="10" id="KW-1185">Reference proteome</keyword>
<dbReference type="PANTHER" id="PTHR12801">
    <property type="entry name" value="RNA EXONUCLEASE REXO1 / RECO3 FAMILY MEMBER-RELATED"/>
    <property type="match status" value="1"/>
</dbReference>
<dbReference type="GO" id="GO:0005634">
    <property type="term" value="C:nucleus"/>
    <property type="evidence" value="ECO:0007669"/>
    <property type="project" value="UniProtKB-SubCell"/>
</dbReference>
<evidence type="ECO:0000259" key="8">
    <source>
        <dbReference type="SMART" id="SM00479"/>
    </source>
</evidence>
<keyword evidence="4" id="KW-0378">Hydrolase</keyword>
<evidence type="ECO:0000256" key="7">
    <source>
        <dbReference type="SAM" id="MobiDB-lite"/>
    </source>
</evidence>
<evidence type="ECO:0000256" key="3">
    <source>
        <dbReference type="ARBA" id="ARBA00022722"/>
    </source>
</evidence>
<reference evidence="9" key="1">
    <citation type="journal article" date="2020" name="Stud. Mycol.">
        <title>101 Dothideomycetes genomes: a test case for predicting lifestyles and emergence of pathogens.</title>
        <authorList>
            <person name="Haridas S."/>
            <person name="Albert R."/>
            <person name="Binder M."/>
            <person name="Bloem J."/>
            <person name="Labutti K."/>
            <person name="Salamov A."/>
            <person name="Andreopoulos B."/>
            <person name="Baker S."/>
            <person name="Barry K."/>
            <person name="Bills G."/>
            <person name="Bluhm B."/>
            <person name="Cannon C."/>
            <person name="Castanera R."/>
            <person name="Culley D."/>
            <person name="Daum C."/>
            <person name="Ezra D."/>
            <person name="Gonzalez J."/>
            <person name="Henrissat B."/>
            <person name="Kuo A."/>
            <person name="Liang C."/>
            <person name="Lipzen A."/>
            <person name="Lutzoni F."/>
            <person name="Magnuson J."/>
            <person name="Mondo S."/>
            <person name="Nolan M."/>
            <person name="Ohm R."/>
            <person name="Pangilinan J."/>
            <person name="Park H.-J."/>
            <person name="Ramirez L."/>
            <person name="Alfaro M."/>
            <person name="Sun H."/>
            <person name="Tritt A."/>
            <person name="Yoshinaga Y."/>
            <person name="Zwiers L.-H."/>
            <person name="Turgeon B."/>
            <person name="Goodwin S."/>
            <person name="Spatafora J."/>
            <person name="Crous P."/>
            <person name="Grigoriev I."/>
        </authorList>
    </citation>
    <scope>NUCLEOTIDE SEQUENCE</scope>
    <source>
        <strain evidence="9">CBS 119925</strain>
    </source>
</reference>
<dbReference type="OrthoDB" id="206335at2759"/>
<dbReference type="InterPro" id="IPR047021">
    <property type="entry name" value="REXO1/3/4-like"/>
</dbReference>
<name>A0A6A6VIZ5_9PLEO</name>
<feature type="region of interest" description="Disordered" evidence="7">
    <location>
        <begin position="94"/>
        <end position="120"/>
    </location>
</feature>
<dbReference type="Gene3D" id="3.30.420.10">
    <property type="entry name" value="Ribonuclease H-like superfamily/Ribonuclease H"/>
    <property type="match status" value="1"/>
</dbReference>
<evidence type="ECO:0000256" key="1">
    <source>
        <dbReference type="ARBA" id="ARBA00004123"/>
    </source>
</evidence>
<dbReference type="InterPro" id="IPR013520">
    <property type="entry name" value="Ribonucl_H"/>
</dbReference>